<dbReference type="CDD" id="cd00009">
    <property type="entry name" value="AAA"/>
    <property type="match status" value="1"/>
</dbReference>
<dbReference type="Gene3D" id="1.10.8.60">
    <property type="match status" value="2"/>
</dbReference>
<reference evidence="7" key="1">
    <citation type="submission" date="2024-05" db="EMBL/GenBank/DDBJ databases">
        <authorList>
            <person name="Jung D.-H."/>
        </authorList>
    </citation>
    <scope>NUCLEOTIDE SEQUENCE</scope>
    <source>
        <strain evidence="7">JA-25</strain>
    </source>
</reference>
<dbReference type="GO" id="GO:0005524">
    <property type="term" value="F:ATP binding"/>
    <property type="evidence" value="ECO:0007669"/>
    <property type="project" value="UniProtKB-KW"/>
</dbReference>
<feature type="domain" description="AAA+ ATPase" evidence="5">
    <location>
        <begin position="214"/>
        <end position="353"/>
    </location>
</feature>
<feature type="domain" description="AAA+ ATPase" evidence="5">
    <location>
        <begin position="572"/>
        <end position="720"/>
    </location>
</feature>
<sequence length="855" mass="95021">MLPSFLLSEAVQTALHVSQSLAREYRNERYSAAHLLRALVHNDSAGATLLTSLHKDVPYLREWAEVRMEESTRVAIPPDEPSGDTSVERVMEEADVVRVRLGLDKVEPICVLTALTKPGLGFPSEQLRSLPLQERDLLGLYLNEMKPLTPGDGAKTVTLEGTATPATAAEGATAGVLQKYCTDKTALARGGHFDPIVGRERELRMMVEILGRRSKPNVMLTGDPGVGKSALIDGLAQLLITGLVPGWLKGATLLELDPGALLAGASYKGEVEDRLKNVIREVKAFEKCILFIDEIHVLLDPKGGAGGGAANLLKPELARGELTLIGATTRDEFRKLIEPDQALSRRFELLNVDEPPVNVAERMIRGLVGLYEKHHQLTVDSDVVPECVRLAKRYVKDRRLPDAALDLLDRTMAAIRTVTELAGSDLSQFDKALTEINESELSPEERLDDYRWFDQQLQQQISPVLMGQWEDPVDPTELVTPDTYLPYLTAKLTRLHELADARQAHVTKTDLAAVVAYKTGIPMGKVQEREKEKLLAMEDHLRQRVVGQDHALKALSDAILESRSGLQKAGQPIGTFFLLGPTGTGKTELSKSLADFLFNDEHAMIRFDMSEFKEEHAAALLYGAPPGYVGYEEGGLLVNRIRQQPYAVVLFDEIEKAHSSIFDVFLQIMDEGRLHDKLGKEGDFSNALLIFTSNIGSEWISQEFQQGRLPSSQQLMERMSGKFRPEFLARITEIVPFSPITEQHVLHIFDIQLRQLTDSLHRQGIRLELDAAARQQLAFSGYTPQYGARPLAGVIRNRLRRPISRMIIAGQIHAGEWLRVTARPDGELSWQVVKDPEIPDLVQAGQIEWLIPTKA</sequence>
<dbReference type="GO" id="GO:0008233">
    <property type="term" value="F:peptidase activity"/>
    <property type="evidence" value="ECO:0007669"/>
    <property type="project" value="UniProtKB-KW"/>
</dbReference>
<dbReference type="InterPro" id="IPR050130">
    <property type="entry name" value="ClpA_ClpB"/>
</dbReference>
<dbReference type="InterPro" id="IPR004176">
    <property type="entry name" value="Clp_R_N"/>
</dbReference>
<gene>
    <name evidence="7" type="ORF">F7231_11570</name>
</gene>
<dbReference type="Pfam" id="PF17871">
    <property type="entry name" value="AAA_lid_9"/>
    <property type="match status" value="1"/>
</dbReference>
<dbReference type="SUPFAM" id="SSF52540">
    <property type="entry name" value="P-loop containing nucleoside triphosphate hydrolases"/>
    <property type="match status" value="2"/>
</dbReference>
<evidence type="ECO:0000259" key="5">
    <source>
        <dbReference type="SMART" id="SM00382"/>
    </source>
</evidence>
<dbReference type="InterPro" id="IPR001270">
    <property type="entry name" value="ClpA/B"/>
</dbReference>
<keyword evidence="7" id="KW-0378">Hydrolase</keyword>
<dbReference type="EMBL" id="WAEL01000004">
    <property type="protein sequence ID" value="NID10808.1"/>
    <property type="molecule type" value="Genomic_DNA"/>
</dbReference>
<dbReference type="InterPro" id="IPR003959">
    <property type="entry name" value="ATPase_AAA_core"/>
</dbReference>
<dbReference type="InterPro" id="IPR036628">
    <property type="entry name" value="Clp_N_dom_sf"/>
</dbReference>
<dbReference type="PRINTS" id="PR00300">
    <property type="entry name" value="CLPPROTEASEA"/>
</dbReference>
<dbReference type="Pfam" id="PF02861">
    <property type="entry name" value="Clp_N"/>
    <property type="match status" value="1"/>
</dbReference>
<dbReference type="SMART" id="SM00382">
    <property type="entry name" value="AAA"/>
    <property type="match status" value="2"/>
</dbReference>
<dbReference type="Pfam" id="PF10431">
    <property type="entry name" value="ClpB_D2-small"/>
    <property type="match status" value="1"/>
</dbReference>
<keyword evidence="4" id="KW-0143">Chaperone</keyword>
<name>A0ABX0QFZ8_9BACT</name>
<dbReference type="InterPro" id="IPR027417">
    <property type="entry name" value="P-loop_NTPase"/>
</dbReference>
<dbReference type="Gene3D" id="4.10.860.10">
    <property type="entry name" value="UVR domain"/>
    <property type="match status" value="1"/>
</dbReference>
<dbReference type="SMART" id="SM01086">
    <property type="entry name" value="ClpB_D2-small"/>
    <property type="match status" value="1"/>
</dbReference>
<evidence type="ECO:0000313" key="7">
    <source>
        <dbReference type="EMBL" id="NID10808.1"/>
    </source>
</evidence>
<dbReference type="Pfam" id="PF07724">
    <property type="entry name" value="AAA_2"/>
    <property type="match status" value="1"/>
</dbReference>
<keyword evidence="8" id="KW-1185">Reference proteome</keyword>
<keyword evidence="7" id="KW-0645">Protease</keyword>
<feature type="domain" description="Clp ATPase C-terminal" evidence="6">
    <location>
        <begin position="740"/>
        <end position="830"/>
    </location>
</feature>
<dbReference type="PANTHER" id="PTHR11638">
    <property type="entry name" value="ATP-DEPENDENT CLP PROTEASE"/>
    <property type="match status" value="1"/>
</dbReference>
<evidence type="ECO:0000256" key="2">
    <source>
        <dbReference type="ARBA" id="ARBA00022741"/>
    </source>
</evidence>
<dbReference type="InterPro" id="IPR019489">
    <property type="entry name" value="Clp_ATPase_C"/>
</dbReference>
<comment type="caution">
    <text evidence="7">The sequence shown here is derived from an EMBL/GenBank/DDBJ whole genome shotgun (WGS) entry which is preliminary data.</text>
</comment>
<dbReference type="SUPFAM" id="SSF81923">
    <property type="entry name" value="Double Clp-N motif"/>
    <property type="match status" value="1"/>
</dbReference>
<evidence type="ECO:0000256" key="1">
    <source>
        <dbReference type="ARBA" id="ARBA00022737"/>
    </source>
</evidence>
<dbReference type="Gene3D" id="3.40.50.300">
    <property type="entry name" value="P-loop containing nucleotide triphosphate hydrolases"/>
    <property type="match status" value="2"/>
</dbReference>
<evidence type="ECO:0000313" key="8">
    <source>
        <dbReference type="Proteomes" id="UP000606008"/>
    </source>
</evidence>
<evidence type="ECO:0000259" key="6">
    <source>
        <dbReference type="SMART" id="SM01086"/>
    </source>
</evidence>
<organism evidence="7 8">
    <name type="scientific">Fibrivirga algicola</name>
    <dbReference type="NCBI Taxonomy" id="2950420"/>
    <lineage>
        <taxon>Bacteria</taxon>
        <taxon>Pseudomonadati</taxon>
        <taxon>Bacteroidota</taxon>
        <taxon>Cytophagia</taxon>
        <taxon>Cytophagales</taxon>
        <taxon>Spirosomataceae</taxon>
        <taxon>Fibrivirga</taxon>
    </lineage>
</organism>
<dbReference type="Gene3D" id="1.10.1780.10">
    <property type="entry name" value="Clp, N-terminal domain"/>
    <property type="match status" value="1"/>
</dbReference>
<dbReference type="PANTHER" id="PTHR11638:SF18">
    <property type="entry name" value="HEAT SHOCK PROTEIN 104"/>
    <property type="match status" value="1"/>
</dbReference>
<dbReference type="InterPro" id="IPR041546">
    <property type="entry name" value="ClpA/ClpB_AAA_lid"/>
</dbReference>
<dbReference type="GO" id="GO:0006508">
    <property type="term" value="P:proteolysis"/>
    <property type="evidence" value="ECO:0007669"/>
    <property type="project" value="UniProtKB-KW"/>
</dbReference>
<evidence type="ECO:0000256" key="3">
    <source>
        <dbReference type="ARBA" id="ARBA00022840"/>
    </source>
</evidence>
<keyword evidence="1" id="KW-0677">Repeat</keyword>
<keyword evidence="2" id="KW-0547">Nucleotide-binding</keyword>
<dbReference type="Proteomes" id="UP000606008">
    <property type="component" value="Unassembled WGS sequence"/>
</dbReference>
<dbReference type="Pfam" id="PF00004">
    <property type="entry name" value="AAA"/>
    <property type="match status" value="1"/>
</dbReference>
<protein>
    <submittedName>
        <fullName evidence="7">ATP-dependent Clp protease ATP-binding subunit</fullName>
    </submittedName>
</protein>
<dbReference type="InterPro" id="IPR003593">
    <property type="entry name" value="AAA+_ATPase"/>
</dbReference>
<evidence type="ECO:0000256" key="4">
    <source>
        <dbReference type="ARBA" id="ARBA00023186"/>
    </source>
</evidence>
<dbReference type="RefSeq" id="WP_166692018.1">
    <property type="nucleotide sequence ID" value="NZ_WAEL01000004.1"/>
</dbReference>
<accession>A0ABX0QFZ8</accession>
<proteinExistence type="predicted"/>
<keyword evidence="3 7" id="KW-0067">ATP-binding</keyword>
<dbReference type="CDD" id="cd19499">
    <property type="entry name" value="RecA-like_ClpB_Hsp104-like"/>
    <property type="match status" value="1"/>
</dbReference>